<protein>
    <submittedName>
        <fullName evidence="2">Succinate dehydrogenase/fumarate reductase cytochrome b subunit</fullName>
    </submittedName>
</protein>
<feature type="transmembrane region" description="Helical" evidence="1">
    <location>
        <begin position="105"/>
        <end position="125"/>
    </location>
</feature>
<evidence type="ECO:0000313" key="3">
    <source>
        <dbReference type="Proteomes" id="UP000278983"/>
    </source>
</evidence>
<evidence type="ECO:0000256" key="1">
    <source>
        <dbReference type="SAM" id="Phobius"/>
    </source>
</evidence>
<dbReference type="OrthoDB" id="9802842at2"/>
<reference evidence="2 3" key="1">
    <citation type="submission" date="2018-12" db="EMBL/GenBank/DDBJ databases">
        <title>Genome sequencing of Prevotella sp. KCOM 3155 (= JS262).</title>
        <authorList>
            <person name="Kook J.-K."/>
            <person name="Park S.-N."/>
            <person name="Lim Y.K."/>
        </authorList>
    </citation>
    <scope>NUCLEOTIDE SEQUENCE [LARGE SCALE GENOMIC DNA]</scope>
    <source>
        <strain evidence="2 3">KCOM 3155</strain>
    </source>
</reference>
<dbReference type="RefSeq" id="WP_126678734.1">
    <property type="nucleotide sequence ID" value="NZ_JBQMXP010000001.1"/>
</dbReference>
<feature type="transmembrane region" description="Helical" evidence="1">
    <location>
        <begin position="156"/>
        <end position="177"/>
    </location>
</feature>
<keyword evidence="1" id="KW-0472">Membrane</keyword>
<dbReference type="Gene3D" id="1.20.1300.10">
    <property type="entry name" value="Fumarate reductase/succinate dehydrogenase, transmembrane subunit"/>
    <property type="match status" value="1"/>
</dbReference>
<dbReference type="NCBIfam" id="TIGR02046">
    <property type="entry name" value="sdhC_b558_fam"/>
    <property type="match status" value="1"/>
</dbReference>
<feature type="transmembrane region" description="Helical" evidence="1">
    <location>
        <begin position="53"/>
        <end position="75"/>
    </location>
</feature>
<organism evidence="2 3">
    <name type="scientific">Prevotella koreensis</name>
    <dbReference type="NCBI Taxonomy" id="2490854"/>
    <lineage>
        <taxon>Bacteria</taxon>
        <taxon>Pseudomonadati</taxon>
        <taxon>Bacteroidota</taxon>
        <taxon>Bacteroidia</taxon>
        <taxon>Bacteroidales</taxon>
        <taxon>Prevotellaceae</taxon>
        <taxon>Prevotella</taxon>
    </lineage>
</organism>
<sequence>MWLTNSSIGRKVVMSVTGVSLILFLTFHGAMNVVALFSGAAYNTICELLGSNWYAVAATCGLAGLALLHIFYAFWLTMQNRRARGPERYHETARRSEVSWASQNMLVLGIIIGLGLLLHLFNFWYNMMFAEIVGMHTVPGPTDGFGWIKETFKNPVYVVLYVIWLIAIWFHLSHGFWSAMQTLGINGRVWFNRWKVIGIVYTTVLMLAFLIVVLAFAFGVAPSLCCGMC</sequence>
<dbReference type="SUPFAM" id="SSF81343">
    <property type="entry name" value="Fumarate reductase respiratory complex transmembrane subunits"/>
    <property type="match status" value="1"/>
</dbReference>
<gene>
    <name evidence="2" type="ORF">EHV08_07540</name>
</gene>
<dbReference type="EMBL" id="RYYU01000001">
    <property type="protein sequence ID" value="RUL59627.1"/>
    <property type="molecule type" value="Genomic_DNA"/>
</dbReference>
<evidence type="ECO:0000313" key="2">
    <source>
        <dbReference type="EMBL" id="RUL59627.1"/>
    </source>
</evidence>
<comment type="caution">
    <text evidence="2">The sequence shown here is derived from an EMBL/GenBank/DDBJ whole genome shotgun (WGS) entry which is preliminary data.</text>
</comment>
<accession>A0A3S0PUZ8</accession>
<proteinExistence type="predicted"/>
<feature type="transmembrane region" description="Helical" evidence="1">
    <location>
        <begin position="198"/>
        <end position="221"/>
    </location>
</feature>
<feature type="transmembrane region" description="Helical" evidence="1">
    <location>
        <begin position="12"/>
        <end position="41"/>
    </location>
</feature>
<dbReference type="GO" id="GO:0016020">
    <property type="term" value="C:membrane"/>
    <property type="evidence" value="ECO:0007669"/>
    <property type="project" value="InterPro"/>
</dbReference>
<dbReference type="AlphaFoldDB" id="A0A3S0PUZ8"/>
<dbReference type="CDD" id="cd03498">
    <property type="entry name" value="SQR_TypeB_2_TM"/>
    <property type="match status" value="1"/>
</dbReference>
<dbReference type="Proteomes" id="UP000278983">
    <property type="component" value="Unassembled WGS sequence"/>
</dbReference>
<name>A0A3S0PUZ8_9BACT</name>
<keyword evidence="1" id="KW-1133">Transmembrane helix</keyword>
<dbReference type="InterPro" id="IPR011138">
    <property type="entry name" value="Cytochrome_b-558"/>
</dbReference>
<keyword evidence="3" id="KW-1185">Reference proteome</keyword>
<keyword evidence="1" id="KW-0812">Transmembrane</keyword>
<dbReference type="InterPro" id="IPR034804">
    <property type="entry name" value="SQR/QFR_C/D"/>
</dbReference>